<gene>
    <name evidence="2" type="ORF">BaRGS_00000138</name>
</gene>
<dbReference type="Proteomes" id="UP001519460">
    <property type="component" value="Unassembled WGS sequence"/>
</dbReference>
<organism evidence="2 3">
    <name type="scientific">Batillaria attramentaria</name>
    <dbReference type="NCBI Taxonomy" id="370345"/>
    <lineage>
        <taxon>Eukaryota</taxon>
        <taxon>Metazoa</taxon>
        <taxon>Spiralia</taxon>
        <taxon>Lophotrochozoa</taxon>
        <taxon>Mollusca</taxon>
        <taxon>Gastropoda</taxon>
        <taxon>Caenogastropoda</taxon>
        <taxon>Sorbeoconcha</taxon>
        <taxon>Cerithioidea</taxon>
        <taxon>Batillariidae</taxon>
        <taxon>Batillaria</taxon>
    </lineage>
</organism>
<evidence type="ECO:0000313" key="2">
    <source>
        <dbReference type="EMBL" id="KAK7508572.1"/>
    </source>
</evidence>
<evidence type="ECO:0000256" key="1">
    <source>
        <dbReference type="SAM" id="MobiDB-lite"/>
    </source>
</evidence>
<accession>A0ABD0MBF1</accession>
<dbReference type="EMBL" id="JACVVK020000001">
    <property type="protein sequence ID" value="KAK7508572.1"/>
    <property type="molecule type" value="Genomic_DNA"/>
</dbReference>
<protein>
    <submittedName>
        <fullName evidence="2">Uncharacterized protein</fullName>
    </submittedName>
</protein>
<keyword evidence="3" id="KW-1185">Reference proteome</keyword>
<comment type="caution">
    <text evidence="2">The sequence shown here is derived from an EMBL/GenBank/DDBJ whole genome shotgun (WGS) entry which is preliminary data.</text>
</comment>
<evidence type="ECO:0000313" key="3">
    <source>
        <dbReference type="Proteomes" id="UP001519460"/>
    </source>
</evidence>
<reference evidence="2 3" key="1">
    <citation type="journal article" date="2023" name="Sci. Data">
        <title>Genome assembly of the Korean intertidal mud-creeper Batillaria attramentaria.</title>
        <authorList>
            <person name="Patra A.K."/>
            <person name="Ho P.T."/>
            <person name="Jun S."/>
            <person name="Lee S.J."/>
            <person name="Kim Y."/>
            <person name="Won Y.J."/>
        </authorList>
    </citation>
    <scope>NUCLEOTIDE SEQUENCE [LARGE SCALE GENOMIC DNA]</scope>
    <source>
        <strain evidence="2">Wonlab-2016</strain>
    </source>
</reference>
<sequence>MRTRFNNCCVLAVLSSTKHATRDFKPRIPPPKIVLTDATLAAYREPTRFQVRNKAAVDKDQKAGEFPLNLSCQMTPSVSSRHQMRNCSSVLLLSSRCLSPPKKGKRWHSRVAKTEAAKEKN</sequence>
<feature type="region of interest" description="Disordered" evidence="1">
    <location>
        <begin position="100"/>
        <end position="121"/>
    </location>
</feature>
<feature type="compositionally biased region" description="Basic residues" evidence="1">
    <location>
        <begin position="102"/>
        <end position="111"/>
    </location>
</feature>
<feature type="compositionally biased region" description="Basic and acidic residues" evidence="1">
    <location>
        <begin position="112"/>
        <end position="121"/>
    </location>
</feature>
<proteinExistence type="predicted"/>
<name>A0ABD0MBF1_9CAEN</name>
<dbReference type="AlphaFoldDB" id="A0ABD0MBF1"/>